<dbReference type="PROSITE" id="PS01295">
    <property type="entry name" value="ISPD"/>
    <property type="match status" value="1"/>
</dbReference>
<feature type="binding site" evidence="14">
    <location>
        <position position="284"/>
    </location>
    <ligand>
        <name>a divalent metal cation</name>
        <dbReference type="ChEBI" id="CHEBI:60240"/>
    </ligand>
</feature>
<dbReference type="InterPro" id="IPR036571">
    <property type="entry name" value="MECDP_synthase_sf"/>
</dbReference>
<evidence type="ECO:0000256" key="8">
    <source>
        <dbReference type="ARBA" id="ARBA00022679"/>
    </source>
</evidence>
<dbReference type="NCBIfam" id="TIGR00453">
    <property type="entry name" value="ispD"/>
    <property type="match status" value="1"/>
</dbReference>
<comment type="cofactor">
    <cofactor evidence="3 14">
        <name>a divalent metal cation</name>
        <dbReference type="ChEBI" id="CHEBI:60240"/>
    </cofactor>
</comment>
<comment type="similarity">
    <text evidence="14">In the N-terminal section; belongs to the IspD/TarI cytidylyltransferase family. IspD subfamily.</text>
</comment>
<comment type="catalytic activity">
    <reaction evidence="1 14">
        <text>4-CDP-2-C-methyl-D-erythritol 2-phosphate = 2-C-methyl-D-erythritol 2,4-cyclic diphosphate + CMP</text>
        <dbReference type="Rhea" id="RHEA:23864"/>
        <dbReference type="ChEBI" id="CHEBI:57919"/>
        <dbReference type="ChEBI" id="CHEBI:58483"/>
        <dbReference type="ChEBI" id="CHEBI:60377"/>
        <dbReference type="EC" id="4.6.1.12"/>
    </reaction>
</comment>
<comment type="pathway">
    <text evidence="4 14">Isoprenoid biosynthesis; isopentenyl diphosphate biosynthesis via DXP pathway; isopentenyl diphosphate from 1-deoxy-D-xylulose 5-phosphate: step 4/6.</text>
</comment>
<feature type="site" description="Positions MEP for the nucleophilic attack" evidence="14">
    <location>
        <position position="214"/>
    </location>
</feature>
<evidence type="ECO:0000256" key="10">
    <source>
        <dbReference type="ARBA" id="ARBA00022723"/>
    </source>
</evidence>
<dbReference type="InterPro" id="IPR050088">
    <property type="entry name" value="IspD/TarI_cytidylyltransf_bact"/>
</dbReference>
<keyword evidence="11 14" id="KW-0414">Isoprene biosynthesis</keyword>
<feature type="binding site" evidence="14">
    <location>
        <position position="248"/>
    </location>
    <ligand>
        <name>a divalent metal cation</name>
        <dbReference type="ChEBI" id="CHEBI:60240"/>
    </ligand>
</feature>
<feature type="binding site" evidence="14">
    <location>
        <position position="250"/>
    </location>
    <ligand>
        <name>a divalent metal cation</name>
        <dbReference type="ChEBI" id="CHEBI:60240"/>
    </ligand>
</feature>
<dbReference type="NCBIfam" id="TIGR00151">
    <property type="entry name" value="ispF"/>
    <property type="match status" value="1"/>
</dbReference>
<dbReference type="InterPro" id="IPR026596">
    <property type="entry name" value="IspD/F"/>
</dbReference>
<dbReference type="HAMAP" id="MF_00108">
    <property type="entry name" value="IspD"/>
    <property type="match status" value="1"/>
</dbReference>
<feature type="region of interest" description="2-C-methyl-D-erythritol 2,4-cyclodiphosphate synthase" evidence="14">
    <location>
        <begin position="242"/>
        <end position="398"/>
    </location>
</feature>
<dbReference type="GO" id="GO:0016114">
    <property type="term" value="P:terpenoid biosynthetic process"/>
    <property type="evidence" value="ECO:0007669"/>
    <property type="project" value="InterPro"/>
</dbReference>
<dbReference type="AlphaFoldDB" id="A0A496PH49"/>
<organism evidence="16 17">
    <name type="scientific">Galactobacter caseinivorans</name>
    <dbReference type="NCBI Taxonomy" id="2676123"/>
    <lineage>
        <taxon>Bacteria</taxon>
        <taxon>Bacillati</taxon>
        <taxon>Actinomycetota</taxon>
        <taxon>Actinomycetes</taxon>
        <taxon>Micrococcales</taxon>
        <taxon>Micrococcaceae</taxon>
        <taxon>Galactobacter</taxon>
    </lineage>
</organism>
<evidence type="ECO:0000256" key="14">
    <source>
        <dbReference type="HAMAP-Rule" id="MF_01520"/>
    </source>
</evidence>
<feature type="site" description="Transition state stabilizer" evidence="14">
    <location>
        <position position="28"/>
    </location>
</feature>
<keyword evidence="10 14" id="KW-0479">Metal-binding</keyword>
<keyword evidence="9 14" id="KW-0548">Nucleotidyltransferase</keyword>
<evidence type="ECO:0000313" key="16">
    <source>
        <dbReference type="EMBL" id="RKW69811.1"/>
    </source>
</evidence>
<evidence type="ECO:0000256" key="7">
    <source>
        <dbReference type="ARBA" id="ARBA00009789"/>
    </source>
</evidence>
<dbReference type="PROSITE" id="PS01350">
    <property type="entry name" value="ISPF"/>
    <property type="match status" value="1"/>
</dbReference>
<protein>
    <recommendedName>
        <fullName evidence="14">Bifunctional enzyme IspD/IspF</fullName>
    </recommendedName>
    <domain>
        <recommendedName>
            <fullName evidence="14">2-C-methyl-D-erythritol 4-phosphate cytidylyltransferase</fullName>
            <ecNumber evidence="14">2.7.7.60</ecNumber>
        </recommendedName>
        <alternativeName>
            <fullName evidence="14">4-diphosphocytidyl-2C-methyl-D-erythritol synthase</fullName>
        </alternativeName>
        <alternativeName>
            <fullName evidence="14">MEP cytidylyltransferase</fullName>
            <shortName evidence="14">MCT</shortName>
        </alternativeName>
    </domain>
    <domain>
        <recommendedName>
            <fullName evidence="14">2-C-methyl-D-erythritol 2,4-cyclodiphosphate synthase</fullName>
            <shortName evidence="14">MECDP-synthase</shortName>
            <shortName evidence="14">MECPP-synthase</shortName>
            <shortName evidence="14">MECPS</shortName>
            <ecNumber evidence="14">4.6.1.12</ecNumber>
        </recommendedName>
    </domain>
</protein>
<dbReference type="EC" id="4.6.1.12" evidence="14"/>
<dbReference type="InterPro" id="IPR018294">
    <property type="entry name" value="ISPD_synthase_CS"/>
</dbReference>
<dbReference type="FunFam" id="3.30.1330.50:FF:000003">
    <property type="entry name" value="2-C-methyl-D-erythritol 2,4-cyclodiphosphate synthase"/>
    <property type="match status" value="1"/>
</dbReference>
<comment type="similarity">
    <text evidence="7">Belongs to the IspD/TarI cytidylyltransferase family. IspD subfamily.</text>
</comment>
<dbReference type="CDD" id="cd02516">
    <property type="entry name" value="CDP-ME_synthetase"/>
    <property type="match status" value="1"/>
</dbReference>
<evidence type="ECO:0000256" key="1">
    <source>
        <dbReference type="ARBA" id="ARBA00000200"/>
    </source>
</evidence>
<evidence type="ECO:0000256" key="12">
    <source>
        <dbReference type="ARBA" id="ARBA00023239"/>
    </source>
</evidence>
<evidence type="ECO:0000256" key="3">
    <source>
        <dbReference type="ARBA" id="ARBA00001968"/>
    </source>
</evidence>
<dbReference type="Gene3D" id="3.30.1330.50">
    <property type="entry name" value="2-C-methyl-D-erythritol 2,4-cyclodiphosphate synthase"/>
    <property type="match status" value="1"/>
</dbReference>
<feature type="domain" description="2-C-methyl-D-erythritol 2,4-cyclodiphosphate synthase" evidence="15">
    <location>
        <begin position="242"/>
        <end position="393"/>
    </location>
</feature>
<evidence type="ECO:0000256" key="6">
    <source>
        <dbReference type="ARBA" id="ARBA00008480"/>
    </source>
</evidence>
<keyword evidence="13 14" id="KW-0511">Multifunctional enzyme</keyword>
<comment type="function">
    <text evidence="14">Bifunctional enzyme that catalyzes the formation of 4-diphosphocytidyl-2-C-methyl-D-erythritol from CTP and 2-C-methyl-D-erythritol 4-phosphate (MEP) (IspD), and catalyzes the conversion of 4-diphosphocytidyl-2-C-methyl-D-erythritol 2-phosphate (CDP-ME2P) to 2-C-methyl-D-erythritol 2,4-cyclodiphosphate (ME-CPP) with a corresponding release of cytidine 5-monophosphate (CMP) (IspF).</text>
</comment>
<reference evidence="16 17" key="1">
    <citation type="submission" date="2018-07" db="EMBL/GenBank/DDBJ databases">
        <title>Arthrobacter sp. nov., isolated from raw cow's milk with high bacterial count.</title>
        <authorList>
            <person name="Hahne J."/>
            <person name="Isele D."/>
            <person name="Lipski A."/>
        </authorList>
    </citation>
    <scope>NUCLEOTIDE SEQUENCE [LARGE SCALE GENOMIC DNA]</scope>
    <source>
        <strain evidence="16 17">JZ R-183</strain>
    </source>
</reference>
<evidence type="ECO:0000256" key="11">
    <source>
        <dbReference type="ARBA" id="ARBA00023229"/>
    </source>
</evidence>
<feature type="binding site" evidence="14">
    <location>
        <begin position="248"/>
        <end position="250"/>
    </location>
    <ligand>
        <name>4-CDP-2-C-methyl-D-erythritol 2-phosphate</name>
        <dbReference type="ChEBI" id="CHEBI:57919"/>
    </ligand>
</feature>
<dbReference type="InterPro" id="IPR020555">
    <property type="entry name" value="MECDP_synthase_CS"/>
</dbReference>
<feature type="site" description="Transition state stabilizer" evidence="14">
    <location>
        <position position="21"/>
    </location>
</feature>
<dbReference type="InterPro" id="IPR029044">
    <property type="entry name" value="Nucleotide-diphossugar_trans"/>
</dbReference>
<proteinExistence type="inferred from homology"/>
<dbReference type="HAMAP" id="MF_00107">
    <property type="entry name" value="IspF"/>
    <property type="match status" value="1"/>
</dbReference>
<dbReference type="Proteomes" id="UP000273119">
    <property type="component" value="Unassembled WGS sequence"/>
</dbReference>
<dbReference type="PANTHER" id="PTHR32125:SF4">
    <property type="entry name" value="2-C-METHYL-D-ERYTHRITOL 4-PHOSPHATE CYTIDYLYLTRANSFERASE, CHLOROPLASTIC"/>
    <property type="match status" value="1"/>
</dbReference>
<dbReference type="SUPFAM" id="SSF69765">
    <property type="entry name" value="IpsF-like"/>
    <property type="match status" value="1"/>
</dbReference>
<evidence type="ECO:0000256" key="5">
    <source>
        <dbReference type="ARBA" id="ARBA00004787"/>
    </source>
</evidence>
<feature type="binding site" evidence="14">
    <location>
        <begin position="298"/>
        <end position="300"/>
    </location>
    <ligand>
        <name>4-CDP-2-C-methyl-D-erythritol 2-phosphate</name>
        <dbReference type="ChEBI" id="CHEBI:57919"/>
    </ligand>
</feature>
<name>A0A496PH49_9MICC</name>
<dbReference type="InterPro" id="IPR034683">
    <property type="entry name" value="IspD/TarI"/>
</dbReference>
<dbReference type="EC" id="2.7.7.60" evidence="14"/>
<comment type="pathway">
    <text evidence="5 14">Isoprenoid biosynthesis; isopentenyl diphosphate biosynthesis via DXP pathway; isopentenyl diphosphate from 1-deoxy-D-xylulose 5-phosphate: step 2/6.</text>
</comment>
<dbReference type="GO" id="GO:0008685">
    <property type="term" value="F:2-C-methyl-D-erythritol 2,4-cyclodiphosphate synthase activity"/>
    <property type="evidence" value="ECO:0007669"/>
    <property type="project" value="UniProtKB-UniRule"/>
</dbReference>
<dbReference type="GO" id="GO:0046872">
    <property type="term" value="F:metal ion binding"/>
    <property type="evidence" value="ECO:0007669"/>
    <property type="project" value="UniProtKB-KW"/>
</dbReference>
<keyword evidence="8 14" id="KW-0808">Transferase</keyword>
<dbReference type="InterPro" id="IPR003526">
    <property type="entry name" value="MECDP_synthase"/>
</dbReference>
<evidence type="ECO:0000256" key="4">
    <source>
        <dbReference type="ARBA" id="ARBA00004709"/>
    </source>
</evidence>
<keyword evidence="17" id="KW-1185">Reference proteome</keyword>
<feature type="site" description="Transition state stabilizer" evidence="14">
    <location>
        <position position="276"/>
    </location>
</feature>
<comment type="similarity">
    <text evidence="6">Belongs to the IspF family.</text>
</comment>
<gene>
    <name evidence="14" type="primary">ispDF</name>
    <name evidence="16" type="ORF">DWQ67_10010</name>
</gene>
<dbReference type="PANTHER" id="PTHR32125">
    <property type="entry name" value="2-C-METHYL-D-ERYTHRITOL 4-PHOSPHATE CYTIDYLYLTRANSFERASE, CHLOROPLASTIC"/>
    <property type="match status" value="1"/>
</dbReference>
<comment type="catalytic activity">
    <reaction evidence="2 14">
        <text>2-C-methyl-D-erythritol 4-phosphate + CTP + H(+) = 4-CDP-2-C-methyl-D-erythritol + diphosphate</text>
        <dbReference type="Rhea" id="RHEA:13429"/>
        <dbReference type="ChEBI" id="CHEBI:15378"/>
        <dbReference type="ChEBI" id="CHEBI:33019"/>
        <dbReference type="ChEBI" id="CHEBI:37563"/>
        <dbReference type="ChEBI" id="CHEBI:57823"/>
        <dbReference type="ChEBI" id="CHEBI:58262"/>
        <dbReference type="EC" id="2.7.7.60"/>
    </reaction>
</comment>
<dbReference type="EMBL" id="QQXL01000006">
    <property type="protein sequence ID" value="RKW69811.1"/>
    <property type="molecule type" value="Genomic_DNA"/>
</dbReference>
<dbReference type="FunFam" id="3.90.550.10:FF:000003">
    <property type="entry name" value="2-C-methyl-D-erythritol 4-phosphate cytidylyltransferase"/>
    <property type="match status" value="1"/>
</dbReference>
<keyword evidence="12 14" id="KW-0456">Lyase</keyword>
<dbReference type="GO" id="GO:0019288">
    <property type="term" value="P:isopentenyl diphosphate biosynthetic process, methylerythritol 4-phosphate pathway"/>
    <property type="evidence" value="ECO:0007669"/>
    <property type="project" value="UniProtKB-UniRule"/>
</dbReference>
<dbReference type="UniPathway" id="UPA00056">
    <property type="reaction ID" value="UER00093"/>
</dbReference>
<dbReference type="SUPFAM" id="SSF53448">
    <property type="entry name" value="Nucleotide-diphospho-sugar transferases"/>
    <property type="match status" value="1"/>
</dbReference>
<dbReference type="GO" id="GO:0050518">
    <property type="term" value="F:2-C-methyl-D-erythritol 4-phosphate cytidylyltransferase activity"/>
    <property type="evidence" value="ECO:0007669"/>
    <property type="project" value="UniProtKB-UniRule"/>
</dbReference>
<dbReference type="Pfam" id="PF02542">
    <property type="entry name" value="YgbB"/>
    <property type="match status" value="1"/>
</dbReference>
<dbReference type="CDD" id="cd00554">
    <property type="entry name" value="MECDP_synthase"/>
    <property type="match status" value="1"/>
</dbReference>
<dbReference type="RefSeq" id="WP_121485482.1">
    <property type="nucleotide sequence ID" value="NZ_QQXL01000006.1"/>
</dbReference>
<evidence type="ECO:0000313" key="17">
    <source>
        <dbReference type="Proteomes" id="UP000273119"/>
    </source>
</evidence>
<evidence type="ECO:0000259" key="15">
    <source>
        <dbReference type="Pfam" id="PF02542"/>
    </source>
</evidence>
<comment type="caution">
    <text evidence="14">Lacks conserved residue(s) required for the propagation of feature annotation.</text>
</comment>
<accession>A0A496PH49</accession>
<feature type="binding site" evidence="14">
    <location>
        <begin position="276"/>
        <end position="277"/>
    </location>
    <ligand>
        <name>4-CDP-2-C-methyl-D-erythritol 2-phosphate</name>
        <dbReference type="ChEBI" id="CHEBI:57919"/>
    </ligand>
</feature>
<feature type="binding site" evidence="14">
    <location>
        <begin position="371"/>
        <end position="374"/>
    </location>
    <ligand>
        <name>4-CDP-2-C-methyl-D-erythritol 2-phosphate</name>
        <dbReference type="ChEBI" id="CHEBI:57919"/>
    </ligand>
</feature>
<evidence type="ECO:0000256" key="2">
    <source>
        <dbReference type="ARBA" id="ARBA00001282"/>
    </source>
</evidence>
<feature type="site" description="Transition state stabilizer" evidence="14">
    <location>
        <position position="372"/>
    </location>
</feature>
<feature type="binding site" evidence="14">
    <location>
        <position position="378"/>
    </location>
    <ligand>
        <name>4-CDP-2-C-methyl-D-erythritol 2-phosphate</name>
        <dbReference type="ChEBI" id="CHEBI:57919"/>
    </ligand>
</feature>
<comment type="caution">
    <text evidence="16">The sequence shown here is derived from an EMBL/GenBank/DDBJ whole genome shotgun (WGS) entry which is preliminary data.</text>
</comment>
<sequence length="398" mass="41063">MTQNHAERTAIIVVAAGSGTRLGAGVPKALAKVAGESILAHALRVAVDPELASRVVVVTPPGDGRLDASIEAARREGVEVLAVEGGQTRQESVAAGLAQIGQARRVLVHDAARALTSKAQYQRVQSALSNGAVAAVPGLAVVDTLKQVDRQERVTSTPDRSRLRAVQTPQGFDAALLRRAHAAAGDSGATDDAALMERNGSIVQVVEGEEQALKITHPADIAWAERWLQEQAVPVPRAVLPRVGLGIDVHAFSDDPAQELWLAGLHFPGERGLSGHSDGDAVAHAACDALFSAAGVGDLGTHFGTDRPEYAGASGATLLGAACQVVRQAGFEIGNISIQFVGNRPKFAGRREEADRVLSAVVGAPVSVIATTSDGLGFEGAGQGISARAVALLVPAER</sequence>
<dbReference type="Gene3D" id="3.90.550.10">
    <property type="entry name" value="Spore Coat Polysaccharide Biosynthesis Protein SpsA, Chain A"/>
    <property type="match status" value="1"/>
</dbReference>
<dbReference type="HAMAP" id="MF_01520">
    <property type="entry name" value="IspDF"/>
    <property type="match status" value="1"/>
</dbReference>
<dbReference type="InterPro" id="IPR001228">
    <property type="entry name" value="IspD"/>
</dbReference>
<evidence type="ECO:0000256" key="13">
    <source>
        <dbReference type="ARBA" id="ARBA00023268"/>
    </source>
</evidence>
<comment type="similarity">
    <text evidence="14">In the C-terminal section; belongs to the IspF family.</text>
</comment>
<feature type="site" description="Positions MEP for the nucleophilic attack" evidence="14">
    <location>
        <position position="160"/>
    </location>
</feature>
<evidence type="ECO:0000256" key="9">
    <source>
        <dbReference type="ARBA" id="ARBA00022695"/>
    </source>
</evidence>
<feature type="region of interest" description="2-C-methyl-D-erythritol 4-phosphate cytidylyltransferase" evidence="14">
    <location>
        <begin position="1"/>
        <end position="241"/>
    </location>
</feature>
<dbReference type="Pfam" id="PF01128">
    <property type="entry name" value="IspD"/>
    <property type="match status" value="1"/>
</dbReference>